<gene>
    <name evidence="1" type="ORF">TGAMA5MH_00243</name>
</gene>
<name>A0A2K0TTD3_9HYPO</name>
<evidence type="ECO:0000313" key="2">
    <source>
        <dbReference type="Proteomes" id="UP000236546"/>
    </source>
</evidence>
<evidence type="ECO:0000313" key="1">
    <source>
        <dbReference type="EMBL" id="PNP48789.1"/>
    </source>
</evidence>
<reference evidence="1 2" key="1">
    <citation type="submission" date="2017-02" db="EMBL/GenBank/DDBJ databases">
        <title>Genomes of Trichoderma spp. with biocontrol activity.</title>
        <authorList>
            <person name="Gardiner D."/>
            <person name="Kazan K."/>
            <person name="Vos C."/>
            <person name="Harvey P."/>
        </authorList>
    </citation>
    <scope>NUCLEOTIDE SEQUENCE [LARGE SCALE GENOMIC DNA]</scope>
    <source>
        <strain evidence="1 2">A5MH</strain>
    </source>
</reference>
<sequence length="44" mass="5034">MPSISQYYNGNTSYKKSLAALRKLTIDEYISQNDKLPDVDLQPN</sequence>
<organism evidence="1 2">
    <name type="scientific">Trichoderma gamsii</name>
    <dbReference type="NCBI Taxonomy" id="398673"/>
    <lineage>
        <taxon>Eukaryota</taxon>
        <taxon>Fungi</taxon>
        <taxon>Dikarya</taxon>
        <taxon>Ascomycota</taxon>
        <taxon>Pezizomycotina</taxon>
        <taxon>Sordariomycetes</taxon>
        <taxon>Hypocreomycetidae</taxon>
        <taxon>Hypocreales</taxon>
        <taxon>Hypocreaceae</taxon>
        <taxon>Trichoderma</taxon>
    </lineage>
</organism>
<proteinExistence type="predicted"/>
<dbReference type="EMBL" id="MTYH01000002">
    <property type="protein sequence ID" value="PNP48789.1"/>
    <property type="molecule type" value="Genomic_DNA"/>
</dbReference>
<comment type="caution">
    <text evidence="1">The sequence shown here is derived from an EMBL/GenBank/DDBJ whole genome shotgun (WGS) entry which is preliminary data.</text>
</comment>
<accession>A0A2K0TTD3</accession>
<dbReference type="AlphaFoldDB" id="A0A2K0TTD3"/>
<dbReference type="Proteomes" id="UP000236546">
    <property type="component" value="Unassembled WGS sequence"/>
</dbReference>
<protein>
    <submittedName>
        <fullName evidence="1">Uncharacterized protein</fullName>
    </submittedName>
</protein>